<dbReference type="PATRIC" id="fig|862908.3.peg.420"/>
<keyword evidence="2 10" id="KW-0285">Flavoprotein</keyword>
<keyword evidence="15" id="KW-1185">Reference proteome</keyword>
<evidence type="ECO:0000256" key="8">
    <source>
        <dbReference type="PIRSR" id="PIRSR000350-3"/>
    </source>
</evidence>
<comment type="similarity">
    <text evidence="1 10">Belongs to the class-I pyridine nucleotide-disulfide oxidoreductase family.</text>
</comment>
<dbReference type="Gene3D" id="3.50.50.60">
    <property type="entry name" value="FAD/NAD(P)-binding domain"/>
    <property type="match status" value="2"/>
</dbReference>
<dbReference type="FunFam" id="3.30.390.30:FF:000001">
    <property type="entry name" value="Dihydrolipoyl dehydrogenase"/>
    <property type="match status" value="1"/>
</dbReference>
<dbReference type="InterPro" id="IPR016156">
    <property type="entry name" value="FAD/NAD-linked_Rdtase_dimer_sf"/>
</dbReference>
<dbReference type="AlphaFoldDB" id="E1X414"/>
<evidence type="ECO:0000256" key="3">
    <source>
        <dbReference type="ARBA" id="ARBA00022827"/>
    </source>
</evidence>
<name>E1X414_HALMS</name>
<dbReference type="PANTHER" id="PTHR43014">
    <property type="entry name" value="MERCURIC REDUCTASE"/>
    <property type="match status" value="1"/>
</dbReference>
<dbReference type="Proteomes" id="UP000008963">
    <property type="component" value="Chromosome"/>
</dbReference>
<keyword evidence="7 10" id="KW-0676">Redox-active center</keyword>
<dbReference type="Gene3D" id="3.30.390.30">
    <property type="match status" value="1"/>
</dbReference>
<comment type="cofactor">
    <cofactor evidence="8">
        <name>FAD</name>
        <dbReference type="ChEBI" id="CHEBI:57692"/>
    </cofactor>
    <text evidence="8">Binds 1 FAD per subunit.</text>
</comment>
<evidence type="ECO:0000256" key="4">
    <source>
        <dbReference type="ARBA" id="ARBA00022857"/>
    </source>
</evidence>
<dbReference type="InterPro" id="IPR004099">
    <property type="entry name" value="Pyr_nucl-diS_OxRdtase_dimer"/>
</dbReference>
<gene>
    <name evidence="14" type="ordered locus">BMS_0437</name>
</gene>
<dbReference type="Pfam" id="PF07992">
    <property type="entry name" value="Pyr_redox_2"/>
    <property type="match status" value="1"/>
</dbReference>
<evidence type="ECO:0000259" key="13">
    <source>
        <dbReference type="Pfam" id="PF07992"/>
    </source>
</evidence>
<evidence type="ECO:0000256" key="10">
    <source>
        <dbReference type="RuleBase" id="RU003691"/>
    </source>
</evidence>
<evidence type="ECO:0000259" key="12">
    <source>
        <dbReference type="Pfam" id="PF02852"/>
    </source>
</evidence>
<keyword evidence="11" id="KW-0812">Transmembrane</keyword>
<keyword evidence="8" id="KW-0547">Nucleotide-binding</keyword>
<dbReference type="PANTHER" id="PTHR43014:SF2">
    <property type="entry name" value="MERCURIC REDUCTASE"/>
    <property type="match status" value="1"/>
</dbReference>
<feature type="transmembrane region" description="Helical" evidence="11">
    <location>
        <begin position="85"/>
        <end position="106"/>
    </location>
</feature>
<feature type="binding site" evidence="8">
    <location>
        <position position="342"/>
    </location>
    <ligand>
        <name>NAD(+)</name>
        <dbReference type="ChEBI" id="CHEBI:57540"/>
    </ligand>
</feature>
<feature type="binding site" evidence="8">
    <location>
        <position position="131"/>
    </location>
    <ligand>
        <name>FAD</name>
        <dbReference type="ChEBI" id="CHEBI:57692"/>
    </ligand>
</feature>
<organism evidence="14 15">
    <name type="scientific">Halobacteriovorax marinus (strain ATCC BAA-682 / DSM 15412 / SJ)</name>
    <name type="common">Bacteriovorax marinus</name>
    <dbReference type="NCBI Taxonomy" id="862908"/>
    <lineage>
        <taxon>Bacteria</taxon>
        <taxon>Pseudomonadati</taxon>
        <taxon>Bdellovibrionota</taxon>
        <taxon>Bacteriovoracia</taxon>
        <taxon>Bacteriovoracales</taxon>
        <taxon>Halobacteriovoraceae</taxon>
        <taxon>Halobacteriovorax</taxon>
    </lineage>
</organism>
<dbReference type="GO" id="GO:0016668">
    <property type="term" value="F:oxidoreductase activity, acting on a sulfur group of donors, NAD(P) as acceptor"/>
    <property type="evidence" value="ECO:0007669"/>
    <property type="project" value="InterPro"/>
</dbReference>
<evidence type="ECO:0000256" key="5">
    <source>
        <dbReference type="ARBA" id="ARBA00023002"/>
    </source>
</evidence>
<evidence type="ECO:0000313" key="15">
    <source>
        <dbReference type="Proteomes" id="UP000008963"/>
    </source>
</evidence>
<evidence type="ECO:0000256" key="11">
    <source>
        <dbReference type="SAM" id="Phobius"/>
    </source>
</evidence>
<protein>
    <submittedName>
        <fullName evidence="14">Mercury oxidoreductase</fullName>
    </submittedName>
</protein>
<dbReference type="HOGENOM" id="CLU_016755_1_0_7"/>
<feature type="binding site" evidence="8">
    <location>
        <begin position="256"/>
        <end position="263"/>
    </location>
    <ligand>
        <name>NAD(+)</name>
        <dbReference type="ChEBI" id="CHEBI:57540"/>
    </ligand>
</feature>
<feature type="binding site" evidence="8">
    <location>
        <position position="279"/>
    </location>
    <ligand>
        <name>NAD(+)</name>
        <dbReference type="ChEBI" id="CHEBI:57540"/>
    </ligand>
</feature>
<evidence type="ECO:0000256" key="7">
    <source>
        <dbReference type="ARBA" id="ARBA00023284"/>
    </source>
</evidence>
<dbReference type="InterPro" id="IPR001100">
    <property type="entry name" value="Pyr_nuc-diS_OxRdtase"/>
</dbReference>
<keyword evidence="6" id="KW-1015">Disulfide bond</keyword>
<feature type="transmembrane region" description="Helical" evidence="11">
    <location>
        <begin position="9"/>
        <end position="27"/>
    </location>
</feature>
<dbReference type="PIRSF" id="PIRSF000350">
    <property type="entry name" value="Mercury_reductase_MerA"/>
    <property type="match status" value="1"/>
</dbReference>
<evidence type="ECO:0000256" key="6">
    <source>
        <dbReference type="ARBA" id="ARBA00023157"/>
    </source>
</evidence>
<accession>E1X414</accession>
<feature type="binding site" evidence="8">
    <location>
        <position position="383"/>
    </location>
    <ligand>
        <name>FAD</name>
        <dbReference type="ChEBI" id="CHEBI:57692"/>
    </ligand>
</feature>
<dbReference type="PRINTS" id="PR00411">
    <property type="entry name" value="PNDRDTASEI"/>
</dbReference>
<dbReference type="EMBL" id="FQ312005">
    <property type="protein sequence ID" value="CBW25354.1"/>
    <property type="molecule type" value="Genomic_DNA"/>
</dbReference>
<feature type="transmembrane region" description="Helical" evidence="11">
    <location>
        <begin position="47"/>
        <end position="65"/>
    </location>
</feature>
<sequence>MGLTKIKMLTYFFISQIGMLLGTLIYVNAGSQLSTINSANEVFQAKTILSFSLLAIFPFLAKKLMNVIRKRKIYKRFRKPKKYDYNMVAIGGGAAGLVTSYIGAAVKAKVALIEREKMGGDCLNTGCVPSKALIKSAKAIYQAKNAHKYGIESVEVKYDFKSIMNRVHSVIKKIEPHDSVQRYSDLGVDCISGNATILSPWEVQIGERVITTKNITIATGARPFIPAIKGIDQVDYLSSDNIWKLEELPKNFTIIGGGPIGVELAQSFQRLGSSVSLIEMSDRILAKEDEDVSELILNQLKEEGIQVYLNSTAKEFKGNTLIIEKDNQDIDLEFDKVLLAIGRTPNTQGLNLEELGVSIRKNGTIETNEFLESSIPNIYACGDVAGPYQLTHTASHQAWYCAVNGLFGAFKKFKVDYSSISWTTYSDPEVATVGKNESTCKIEGIQYDVSKFELSELDRAIADSEELGFVKVLTKPGSDKIIGATIVSSHASDLIIEFTSAMKNGFGLNKILSTMHVYPSLGEANKYLAGVWKKKNQPHKLLAFVSKYHSWLRK</sequence>
<feature type="domain" description="FAD/NAD(P)-binding" evidence="13">
    <location>
        <begin position="86"/>
        <end position="398"/>
    </location>
</feature>
<keyword evidence="11" id="KW-1133">Transmembrane helix</keyword>
<proteinExistence type="inferred from homology"/>
<feature type="disulfide bond" description="Redox-active" evidence="9">
    <location>
        <begin position="122"/>
        <end position="127"/>
    </location>
</feature>
<keyword evidence="8" id="KW-0520">NAD</keyword>
<evidence type="ECO:0000256" key="1">
    <source>
        <dbReference type="ARBA" id="ARBA00007532"/>
    </source>
</evidence>
<keyword evidence="3 8" id="KW-0274">FAD</keyword>
<feature type="domain" description="Pyridine nucleotide-disulphide oxidoreductase dimerisation" evidence="12">
    <location>
        <begin position="420"/>
        <end position="526"/>
    </location>
</feature>
<reference evidence="15" key="1">
    <citation type="journal article" date="2013" name="ISME J.">
        <title>A small predatory core genome in the divergent marine Bacteriovorax marinus SJ and the terrestrial Bdellovibrio bacteriovorus.</title>
        <authorList>
            <person name="Crossman L.C."/>
            <person name="Chen H."/>
            <person name="Cerdeno-Tarraga A.M."/>
            <person name="Brooks K."/>
            <person name="Quail M.A."/>
            <person name="Pineiro S.A."/>
            <person name="Hobley L."/>
            <person name="Sockett R.E."/>
            <person name="Bentley S.D."/>
            <person name="Parkhill J."/>
            <person name="Williams H.N."/>
            <person name="Stine O.C."/>
        </authorList>
    </citation>
    <scope>NUCLEOTIDE SEQUENCE [LARGE SCALE GENOMIC DNA]</scope>
    <source>
        <strain evidence="15">ATCC BAA-682 / DSM 15412 / SJ</strain>
    </source>
</reference>
<dbReference type="Pfam" id="PF02852">
    <property type="entry name" value="Pyr_redox_dim"/>
    <property type="match status" value="1"/>
</dbReference>
<evidence type="ECO:0000313" key="14">
    <source>
        <dbReference type="EMBL" id="CBW25354.1"/>
    </source>
</evidence>
<dbReference type="InterPro" id="IPR012999">
    <property type="entry name" value="Pyr_OxRdtase_I_AS"/>
</dbReference>
<keyword evidence="5 10" id="KW-0560">Oxidoreductase</keyword>
<evidence type="ECO:0000256" key="2">
    <source>
        <dbReference type="ARBA" id="ARBA00022630"/>
    </source>
</evidence>
<keyword evidence="4" id="KW-0521">NADP</keyword>
<dbReference type="SUPFAM" id="SSF55424">
    <property type="entry name" value="FAD/NAD-linked reductases, dimerisation (C-terminal) domain"/>
    <property type="match status" value="1"/>
</dbReference>
<keyword evidence="11" id="KW-0472">Membrane</keyword>
<dbReference type="eggNOG" id="COG1249">
    <property type="taxonomic scope" value="Bacteria"/>
</dbReference>
<dbReference type="STRING" id="862908.BMS_0437"/>
<dbReference type="InterPro" id="IPR023753">
    <property type="entry name" value="FAD/NAD-binding_dom"/>
</dbReference>
<dbReference type="GO" id="GO:0003955">
    <property type="term" value="F:NAD(P)H dehydrogenase (quinone) activity"/>
    <property type="evidence" value="ECO:0007669"/>
    <property type="project" value="TreeGrafter"/>
</dbReference>
<evidence type="ECO:0000256" key="9">
    <source>
        <dbReference type="PIRSR" id="PIRSR000350-4"/>
    </source>
</evidence>
<dbReference type="KEGG" id="bmx:BMS_0437"/>
<dbReference type="GO" id="GO:0050660">
    <property type="term" value="F:flavin adenine dinucleotide binding"/>
    <property type="evidence" value="ECO:0007669"/>
    <property type="project" value="TreeGrafter"/>
</dbReference>
<dbReference type="PRINTS" id="PR00368">
    <property type="entry name" value="FADPNR"/>
</dbReference>
<dbReference type="PROSITE" id="PS00076">
    <property type="entry name" value="PYRIDINE_REDOX_1"/>
    <property type="match status" value="1"/>
</dbReference>
<dbReference type="InterPro" id="IPR036188">
    <property type="entry name" value="FAD/NAD-bd_sf"/>
</dbReference>
<dbReference type="SUPFAM" id="SSF51905">
    <property type="entry name" value="FAD/NAD(P)-binding domain"/>
    <property type="match status" value="1"/>
</dbReference>